<name>A0AAW0L7E2_QUESU</name>
<dbReference type="Proteomes" id="UP000237347">
    <property type="component" value="Unassembled WGS sequence"/>
</dbReference>
<sequence length="87" mass="9898">MFEDMEYRIASQYSRAASDAYRGGEYISGHPYSLMAQEAQFTANCLNAKAAMEILKSMNSMKDLWKLDLHRLHALKPFELCNASTTN</sequence>
<dbReference type="EMBL" id="PKMF04000147">
    <property type="protein sequence ID" value="KAK7847017.1"/>
    <property type="molecule type" value="Genomic_DNA"/>
</dbReference>
<proteinExistence type="predicted"/>
<keyword evidence="2" id="KW-1185">Reference proteome</keyword>
<protein>
    <submittedName>
        <fullName evidence="1">Uncharacterized protein</fullName>
    </submittedName>
</protein>
<evidence type="ECO:0000313" key="2">
    <source>
        <dbReference type="Proteomes" id="UP000237347"/>
    </source>
</evidence>
<dbReference type="PANTHER" id="PTHR47812:SF2">
    <property type="entry name" value="SMR (SMALL MUTS RELATED) DOMAIN-CONTAINING PROTEIN"/>
    <property type="match status" value="1"/>
</dbReference>
<organism evidence="1 2">
    <name type="scientific">Quercus suber</name>
    <name type="common">Cork oak</name>
    <dbReference type="NCBI Taxonomy" id="58331"/>
    <lineage>
        <taxon>Eukaryota</taxon>
        <taxon>Viridiplantae</taxon>
        <taxon>Streptophyta</taxon>
        <taxon>Embryophyta</taxon>
        <taxon>Tracheophyta</taxon>
        <taxon>Spermatophyta</taxon>
        <taxon>Magnoliopsida</taxon>
        <taxon>eudicotyledons</taxon>
        <taxon>Gunneridae</taxon>
        <taxon>Pentapetalae</taxon>
        <taxon>rosids</taxon>
        <taxon>fabids</taxon>
        <taxon>Fagales</taxon>
        <taxon>Fagaceae</taxon>
        <taxon>Quercus</taxon>
    </lineage>
</organism>
<comment type="caution">
    <text evidence="1">The sequence shown here is derived from an EMBL/GenBank/DDBJ whole genome shotgun (WGS) entry which is preliminary data.</text>
</comment>
<evidence type="ECO:0000313" key="1">
    <source>
        <dbReference type="EMBL" id="KAK7847017.1"/>
    </source>
</evidence>
<gene>
    <name evidence="1" type="ORF">CFP56_007177</name>
</gene>
<dbReference type="PANTHER" id="PTHR47812">
    <property type="entry name" value="SMR (SMALL MUTS RELATED) DOMAIN-CONTAINING PROTEIN"/>
    <property type="match status" value="1"/>
</dbReference>
<dbReference type="AlphaFoldDB" id="A0AAW0L7E2"/>
<reference evidence="1 2" key="1">
    <citation type="journal article" date="2018" name="Sci. Data">
        <title>The draft genome sequence of cork oak.</title>
        <authorList>
            <person name="Ramos A.M."/>
            <person name="Usie A."/>
            <person name="Barbosa P."/>
            <person name="Barros P.M."/>
            <person name="Capote T."/>
            <person name="Chaves I."/>
            <person name="Simoes F."/>
            <person name="Abreu I."/>
            <person name="Carrasquinho I."/>
            <person name="Faro C."/>
            <person name="Guimaraes J.B."/>
            <person name="Mendonca D."/>
            <person name="Nobrega F."/>
            <person name="Rodrigues L."/>
            <person name="Saibo N.J.M."/>
            <person name="Varela M.C."/>
            <person name="Egas C."/>
            <person name="Matos J."/>
            <person name="Miguel C.M."/>
            <person name="Oliveira M.M."/>
            <person name="Ricardo C.P."/>
            <person name="Goncalves S."/>
        </authorList>
    </citation>
    <scope>NUCLEOTIDE SEQUENCE [LARGE SCALE GENOMIC DNA]</scope>
    <source>
        <strain evidence="2">cv. HL8</strain>
    </source>
</reference>
<accession>A0AAW0L7E2</accession>